<organism evidence="2 3">
    <name type="scientific">Rhodovulum visakhapatnamense</name>
    <dbReference type="NCBI Taxonomy" id="364297"/>
    <lineage>
        <taxon>Bacteria</taxon>
        <taxon>Pseudomonadati</taxon>
        <taxon>Pseudomonadota</taxon>
        <taxon>Alphaproteobacteria</taxon>
        <taxon>Rhodobacterales</taxon>
        <taxon>Paracoccaceae</taxon>
        <taxon>Rhodovulum</taxon>
    </lineage>
</organism>
<keyword evidence="1" id="KW-0812">Transmembrane</keyword>
<dbReference type="AlphaFoldDB" id="A0A4R8F6G4"/>
<evidence type="ECO:0000313" key="2">
    <source>
        <dbReference type="EMBL" id="TDX21110.1"/>
    </source>
</evidence>
<accession>A0A4R8F6G4</accession>
<dbReference type="EMBL" id="SOEB01000046">
    <property type="protein sequence ID" value="TDX21110.1"/>
    <property type="molecule type" value="Genomic_DNA"/>
</dbReference>
<dbReference type="Proteomes" id="UP000295484">
    <property type="component" value="Unassembled WGS sequence"/>
</dbReference>
<gene>
    <name evidence="2" type="ORF">EV657_1466</name>
</gene>
<keyword evidence="1" id="KW-1133">Transmembrane helix</keyword>
<comment type="caution">
    <text evidence="2">The sequence shown here is derived from an EMBL/GenBank/DDBJ whole genome shotgun (WGS) entry which is preliminary data.</text>
</comment>
<name>A0A4R8F6G4_9RHOB</name>
<feature type="transmembrane region" description="Helical" evidence="1">
    <location>
        <begin position="106"/>
        <end position="131"/>
    </location>
</feature>
<keyword evidence="1" id="KW-0472">Membrane</keyword>
<feature type="transmembrane region" description="Helical" evidence="1">
    <location>
        <begin position="7"/>
        <end position="27"/>
    </location>
</feature>
<evidence type="ECO:0000256" key="1">
    <source>
        <dbReference type="SAM" id="Phobius"/>
    </source>
</evidence>
<protein>
    <submittedName>
        <fullName evidence="2">Uncharacterized protein</fullName>
    </submittedName>
</protein>
<dbReference type="RefSeq" id="WP_134079660.1">
    <property type="nucleotide sequence ID" value="NZ_SOEB01000046.1"/>
</dbReference>
<evidence type="ECO:0000313" key="3">
    <source>
        <dbReference type="Proteomes" id="UP000295484"/>
    </source>
</evidence>
<feature type="transmembrane region" description="Helical" evidence="1">
    <location>
        <begin position="39"/>
        <end position="58"/>
    </location>
</feature>
<proteinExistence type="predicted"/>
<feature type="transmembrane region" description="Helical" evidence="1">
    <location>
        <begin position="70"/>
        <end position="94"/>
    </location>
</feature>
<sequence>MNFLIKIAYIAVGWAGLFCAIGAYTSWSAMHSGPIGHSGWAILMLLACVTSVAMLYRFHCIADSIALIPGIFPLACLIGGVGVYFVPVLIMFALGTMVGGATLEMLSFELFCGPLAILVLLAGWTGGFGLFE</sequence>
<reference evidence="2 3" key="1">
    <citation type="submission" date="2019-03" db="EMBL/GenBank/DDBJ databases">
        <title>Genomic Encyclopedia of Type Strains, Phase IV (KMG-IV): sequencing the most valuable type-strain genomes for metagenomic binning, comparative biology and taxonomic classification.</title>
        <authorList>
            <person name="Goeker M."/>
        </authorList>
    </citation>
    <scope>NUCLEOTIDE SEQUENCE [LARGE SCALE GENOMIC DNA]</scope>
    <source>
        <strain evidence="2 3">JA181</strain>
    </source>
</reference>